<dbReference type="PROSITE" id="PS50067">
    <property type="entry name" value="KINESIN_MOTOR_2"/>
    <property type="match status" value="1"/>
</dbReference>
<feature type="compositionally biased region" description="Low complexity" evidence="9">
    <location>
        <begin position="45"/>
        <end position="54"/>
    </location>
</feature>
<feature type="region of interest" description="Disordered" evidence="9">
    <location>
        <begin position="742"/>
        <end position="775"/>
    </location>
</feature>
<evidence type="ECO:0000256" key="5">
    <source>
        <dbReference type="ARBA" id="ARBA00023054"/>
    </source>
</evidence>
<dbReference type="InParanoid" id="A0A2V0NV99"/>
<feature type="compositionally biased region" description="Low complexity" evidence="9">
    <location>
        <begin position="837"/>
        <end position="857"/>
    </location>
</feature>
<evidence type="ECO:0000256" key="2">
    <source>
        <dbReference type="ARBA" id="ARBA00022490"/>
    </source>
</evidence>
<dbReference type="InterPro" id="IPR036961">
    <property type="entry name" value="Kinesin_motor_dom_sf"/>
</dbReference>
<evidence type="ECO:0000256" key="7">
    <source>
        <dbReference type="PROSITE-ProRule" id="PRU00283"/>
    </source>
</evidence>
<dbReference type="PANTHER" id="PTHR47969:SF15">
    <property type="entry name" value="CHROMOSOME-ASSOCIATED KINESIN KIF4A-RELATED"/>
    <property type="match status" value="1"/>
</dbReference>
<protein>
    <submittedName>
        <fullName evidence="11">Kinesin</fullName>
    </submittedName>
</protein>
<feature type="compositionally biased region" description="Low complexity" evidence="9">
    <location>
        <begin position="1013"/>
        <end position="1030"/>
    </location>
</feature>
<feature type="coiled-coil region" evidence="8">
    <location>
        <begin position="1197"/>
        <end position="1266"/>
    </location>
</feature>
<dbReference type="InterPro" id="IPR027640">
    <property type="entry name" value="Kinesin-like_fam"/>
</dbReference>
<dbReference type="GO" id="GO:0005524">
    <property type="term" value="F:ATP binding"/>
    <property type="evidence" value="ECO:0007669"/>
    <property type="project" value="UniProtKB-UniRule"/>
</dbReference>
<feature type="compositionally biased region" description="Low complexity" evidence="9">
    <location>
        <begin position="934"/>
        <end position="956"/>
    </location>
</feature>
<evidence type="ECO:0000256" key="3">
    <source>
        <dbReference type="ARBA" id="ARBA00022741"/>
    </source>
</evidence>
<evidence type="ECO:0000259" key="10">
    <source>
        <dbReference type="PROSITE" id="PS50067"/>
    </source>
</evidence>
<dbReference type="GO" id="GO:0051231">
    <property type="term" value="P:spindle elongation"/>
    <property type="evidence" value="ECO:0007669"/>
    <property type="project" value="TreeGrafter"/>
</dbReference>
<feature type="region of interest" description="Disordered" evidence="9">
    <location>
        <begin position="913"/>
        <end position="956"/>
    </location>
</feature>
<feature type="region of interest" description="Disordered" evidence="9">
    <location>
        <begin position="245"/>
        <end position="301"/>
    </location>
</feature>
<feature type="compositionally biased region" description="Low complexity" evidence="9">
    <location>
        <begin position="245"/>
        <end position="256"/>
    </location>
</feature>
<keyword evidence="12" id="KW-1185">Reference proteome</keyword>
<dbReference type="EMBL" id="BDRX01000025">
    <property type="protein sequence ID" value="GBF91568.1"/>
    <property type="molecule type" value="Genomic_DNA"/>
</dbReference>
<keyword evidence="6 7" id="KW-0505">Motor protein</keyword>
<feature type="binding site" evidence="7">
    <location>
        <begin position="214"/>
        <end position="221"/>
    </location>
    <ligand>
        <name>ATP</name>
        <dbReference type="ChEBI" id="CHEBI:30616"/>
    </ligand>
</feature>
<dbReference type="PRINTS" id="PR00380">
    <property type="entry name" value="KINESINHEAVY"/>
</dbReference>
<keyword evidence="3 7" id="KW-0547">Nucleotide-binding</keyword>
<feature type="compositionally biased region" description="Gly residues" evidence="9">
    <location>
        <begin position="13"/>
        <end position="28"/>
    </location>
</feature>
<reference evidence="11 12" key="1">
    <citation type="journal article" date="2018" name="Sci. Rep.">
        <title>Raphidocelis subcapitata (=Pseudokirchneriella subcapitata) provides an insight into genome evolution and environmental adaptations in the Sphaeropleales.</title>
        <authorList>
            <person name="Suzuki S."/>
            <person name="Yamaguchi H."/>
            <person name="Nakajima N."/>
            <person name="Kawachi M."/>
        </authorList>
    </citation>
    <scope>NUCLEOTIDE SEQUENCE [LARGE SCALE GENOMIC DNA]</scope>
    <source>
        <strain evidence="11 12">NIES-35</strain>
    </source>
</reference>
<dbReference type="GO" id="GO:0005875">
    <property type="term" value="C:microtubule associated complex"/>
    <property type="evidence" value="ECO:0007669"/>
    <property type="project" value="TreeGrafter"/>
</dbReference>
<comment type="caution">
    <text evidence="11">The sequence shown here is derived from an EMBL/GenBank/DDBJ whole genome shotgun (WGS) entry which is preliminary data.</text>
</comment>
<accession>A0A2V0NV99</accession>
<feature type="coiled-coil region" evidence="8">
    <location>
        <begin position="634"/>
        <end position="741"/>
    </location>
</feature>
<evidence type="ECO:0000256" key="4">
    <source>
        <dbReference type="ARBA" id="ARBA00022840"/>
    </source>
</evidence>
<dbReference type="SUPFAM" id="SSF52540">
    <property type="entry name" value="P-loop containing nucleoside triphosphate hydrolases"/>
    <property type="match status" value="1"/>
</dbReference>
<dbReference type="PANTHER" id="PTHR47969">
    <property type="entry name" value="CHROMOSOME-ASSOCIATED KINESIN KIF4A-RELATED"/>
    <property type="match status" value="1"/>
</dbReference>
<evidence type="ECO:0000256" key="1">
    <source>
        <dbReference type="ARBA" id="ARBA00004496"/>
    </source>
</evidence>
<feature type="compositionally biased region" description="Basic residues" evidence="9">
    <location>
        <begin position="1002"/>
        <end position="1012"/>
    </location>
</feature>
<sequence>MERSSSLTRSPPRGGGGGAGASGGGGGARPAAAAPALPPCPPLTLMPLSLPASTMTAPASFASPGPRRPPLPASGSPRASHGTTWGGAPSPRAASTARSLRSLGGRSLAGSLAGAPSGGGGAAAAAQAVCVVLQIRPMSGPEVAEGCEQLIRVSDDARELVIESGAGRSESYGFDSVYGESAGGAHSGGIYPEIVAPLVEGVFGGVSATAMVYGVTGAGKSYTMGTDLERCQQAISRPQDAAAAAAAAAPRAEPASAAPPPAFPSCLGAAEDGLPELEPSASPRLSQSGSEADCRTGSPRQQEWRPLVHEVIDDACARAGALAAQGVDVQMFCSFIEIHQDNIHDLLAPSARRARAAAARASGGGGGAAGPAASAPRSLTYRDPDPTKDIILVGLEEVTVSNRQQLLQCLLDGLRARRTAATNANAHSSRSHAVFTLRVRQTARRGGAAAGGDAGGALARQLSIGAGLPSPGGASLGGGASDCVFETLEAKLHLVDLAGSERIGRTGVRGAQRLLEACSINQGLLALGNVIDALAERRKHIPYRDHVLTRMLRNALGGNNRTVMVACVSPADLHLAETLSTLRYATRARAITNTPMVNSARKKAELGALRTENETLLQDQIDQITISPPSEAGAEAAADLAEALSSARAELEAERAAGALQEARLTQLATQLREAALERIQMAEAMDALRAQLVAARVAAVEAGAAAEEAGARGARAEAAAEEAEARAERAERVAAAAARAAEAAGPARPPVAAPPPAGALVRAGRRSSAPAPIAPADAAAAEAVSGKLAEKEDPRITAAAEGSDAVNDWRIKTHSQSGDEGFAAAIAEAAAAAAAAEAEAEAAPTEAPGTPEAEAAGGQGGEADAGSGLSVQLPGHEEDQGRRAEGEQGQQGEASPCKPSYAAALLCPPAKMPRTSSHAAGPRASHGGRRRSGVACSSGGAAGSPRASAGGARAAGAAGAAQRSSAGGAPAKPAVAHVQAVQPGADAPKATADDEWQLPRSSRRRGKHHRSQSAALSAGGAEAAAGGSAPEPHSPRDGRGSPRPRGGGGGRMGLLRDLIGPPMSEATPRAPEDSEAGDARWHSALVRGTAADAVVCALEAADGDTGDWGARRQRLVMAHGQERRKRRREEADEARAALEGTDGSIAAAAAGIGGAGYSAAAVAEAARRVGEACGGEGRGDAAGRYLEWAVRVASQQAELEVMIEAERAERRSLREQLDAALAAAEAAGADNTAAPAPGAVDAAEVDRLQRRASDLRARLDAHSKRMQGLLSWQRELDGVALEASAADGAAAAGEAIWRGALSLGVEPWRAFASLLVAAGALRGRAEAQRLRADDAEADAALQRRLAALASDEAGDLRLRLAGAQASMAALGEYQSRCEDALLVLAGTCEGAGGGQWRRASDDESLGSCLTAQSSWSAAALDECLDARAASASPPPSPRRHAGGSASGSGSAAKARRAAAAAPAAAPAGGWLGWLVRPSLFAAASGRHSGSGGGGGRYGARGAAPRALTHAPALRAP</sequence>
<feature type="domain" description="Kinesin motor" evidence="10">
    <location>
        <begin position="128"/>
        <end position="591"/>
    </location>
</feature>
<comment type="similarity">
    <text evidence="7">Belongs to the TRAFAC class myosin-kinesin ATPase superfamily. Kinesin family.</text>
</comment>
<gene>
    <name evidence="11" type="ORF">Rsub_04308</name>
</gene>
<dbReference type="Gene3D" id="3.40.850.10">
    <property type="entry name" value="Kinesin motor domain"/>
    <property type="match status" value="1"/>
</dbReference>
<keyword evidence="2" id="KW-0963">Cytoplasm</keyword>
<evidence type="ECO:0000313" key="11">
    <source>
        <dbReference type="EMBL" id="GBF91568.1"/>
    </source>
</evidence>
<feature type="compositionally biased region" description="Pro residues" evidence="9">
    <location>
        <begin position="748"/>
        <end position="758"/>
    </location>
</feature>
<dbReference type="Proteomes" id="UP000247498">
    <property type="component" value="Unassembled WGS sequence"/>
</dbReference>
<dbReference type="InterPro" id="IPR027417">
    <property type="entry name" value="P-loop_NTPase"/>
</dbReference>
<feature type="region of interest" description="Disordered" evidence="9">
    <location>
        <begin position="1"/>
        <end position="100"/>
    </location>
</feature>
<dbReference type="GO" id="GO:0005737">
    <property type="term" value="C:cytoplasm"/>
    <property type="evidence" value="ECO:0007669"/>
    <property type="project" value="UniProtKB-SubCell"/>
</dbReference>
<dbReference type="InterPro" id="IPR001752">
    <property type="entry name" value="Kinesin_motor_dom"/>
</dbReference>
<name>A0A2V0NV99_9CHLO</name>
<feature type="region of interest" description="Disordered" evidence="9">
    <location>
        <begin position="359"/>
        <end position="381"/>
    </location>
</feature>
<dbReference type="GO" id="GO:0003777">
    <property type="term" value="F:microtubule motor activity"/>
    <property type="evidence" value="ECO:0007669"/>
    <property type="project" value="InterPro"/>
</dbReference>
<feature type="region of interest" description="Disordered" evidence="9">
    <location>
        <begin position="837"/>
        <end position="898"/>
    </location>
</feature>
<evidence type="ECO:0000256" key="9">
    <source>
        <dbReference type="SAM" id="MobiDB-lite"/>
    </source>
</evidence>
<dbReference type="GO" id="GO:0007018">
    <property type="term" value="P:microtubule-based movement"/>
    <property type="evidence" value="ECO:0007669"/>
    <property type="project" value="InterPro"/>
</dbReference>
<dbReference type="SMART" id="SM00129">
    <property type="entry name" value="KISc"/>
    <property type="match status" value="1"/>
</dbReference>
<keyword evidence="4 7" id="KW-0067">ATP-binding</keyword>
<proteinExistence type="inferred from homology"/>
<feature type="compositionally biased region" description="Low complexity" evidence="9">
    <location>
        <begin position="1"/>
        <end position="12"/>
    </location>
</feature>
<dbReference type="PROSITE" id="PS00411">
    <property type="entry name" value="KINESIN_MOTOR_1"/>
    <property type="match status" value="1"/>
</dbReference>
<feature type="compositionally biased region" description="Low complexity" evidence="9">
    <location>
        <begin position="759"/>
        <end position="775"/>
    </location>
</feature>
<evidence type="ECO:0000313" key="12">
    <source>
        <dbReference type="Proteomes" id="UP000247498"/>
    </source>
</evidence>
<dbReference type="GO" id="GO:0008017">
    <property type="term" value="F:microtubule binding"/>
    <property type="evidence" value="ECO:0007669"/>
    <property type="project" value="InterPro"/>
</dbReference>
<feature type="compositionally biased region" description="Basic and acidic residues" evidence="9">
    <location>
        <begin position="876"/>
        <end position="887"/>
    </location>
</feature>
<organism evidence="11 12">
    <name type="scientific">Raphidocelis subcapitata</name>
    <dbReference type="NCBI Taxonomy" id="307507"/>
    <lineage>
        <taxon>Eukaryota</taxon>
        <taxon>Viridiplantae</taxon>
        <taxon>Chlorophyta</taxon>
        <taxon>core chlorophytes</taxon>
        <taxon>Chlorophyceae</taxon>
        <taxon>CS clade</taxon>
        <taxon>Sphaeropleales</taxon>
        <taxon>Selenastraceae</taxon>
        <taxon>Raphidocelis</taxon>
    </lineage>
</organism>
<feature type="compositionally biased region" description="Gly residues" evidence="9">
    <location>
        <begin position="1489"/>
        <end position="1499"/>
    </location>
</feature>
<feature type="region of interest" description="Disordered" evidence="9">
    <location>
        <begin position="983"/>
        <end position="1079"/>
    </location>
</feature>
<evidence type="ECO:0000256" key="6">
    <source>
        <dbReference type="ARBA" id="ARBA00023175"/>
    </source>
</evidence>
<dbReference type="Pfam" id="PF00225">
    <property type="entry name" value="Kinesin"/>
    <property type="match status" value="1"/>
</dbReference>
<feature type="region of interest" description="Disordered" evidence="9">
    <location>
        <begin position="1485"/>
        <end position="1517"/>
    </location>
</feature>
<dbReference type="GO" id="GO:0007052">
    <property type="term" value="P:mitotic spindle organization"/>
    <property type="evidence" value="ECO:0007669"/>
    <property type="project" value="TreeGrafter"/>
</dbReference>
<dbReference type="InterPro" id="IPR019821">
    <property type="entry name" value="Kinesin_motor_CS"/>
</dbReference>
<dbReference type="STRING" id="307507.A0A2V0NV99"/>
<dbReference type="OrthoDB" id="551251at2759"/>
<feature type="region of interest" description="Disordered" evidence="9">
    <location>
        <begin position="1429"/>
        <end position="1451"/>
    </location>
</feature>
<comment type="subcellular location">
    <subcellularLocation>
        <location evidence="1">Cytoplasm</location>
    </subcellularLocation>
</comment>
<feature type="compositionally biased region" description="Low complexity" evidence="9">
    <location>
        <begin position="86"/>
        <end position="100"/>
    </location>
</feature>
<keyword evidence="5 8" id="KW-0175">Coiled coil</keyword>
<evidence type="ECO:0000256" key="8">
    <source>
        <dbReference type="SAM" id="Coils"/>
    </source>
</evidence>